<dbReference type="GO" id="GO:0000976">
    <property type="term" value="F:transcription cis-regulatory region binding"/>
    <property type="evidence" value="ECO:0007669"/>
    <property type="project" value="TreeGrafter"/>
</dbReference>
<reference evidence="4 5" key="1">
    <citation type="journal article" date="2013" name="Genome Announc.">
        <title>Draft Genome Sequence of Methylophaga lonarensis MPLT, a Haloalkaliphilic (Non-Methane-Utilizing) Methylotroph.</title>
        <authorList>
            <person name="Shetty S.A."/>
            <person name="Marathe N.P."/>
            <person name="Munot H."/>
            <person name="Antony C.P."/>
            <person name="Dhotre D.P."/>
            <person name="Murrell J.C."/>
            <person name="Shouche Y.S."/>
        </authorList>
    </citation>
    <scope>NUCLEOTIDE SEQUENCE [LARGE SCALE GENOMIC DNA]</scope>
    <source>
        <strain evidence="4 5">MPL</strain>
    </source>
</reference>
<evidence type="ECO:0000313" key="5">
    <source>
        <dbReference type="Proteomes" id="UP000012019"/>
    </source>
</evidence>
<dbReference type="InterPro" id="IPR001647">
    <property type="entry name" value="HTH_TetR"/>
</dbReference>
<dbReference type="OrthoDB" id="63332at2"/>
<dbReference type="RefSeq" id="WP_009725878.1">
    <property type="nucleotide sequence ID" value="NZ_APHR01000019.1"/>
</dbReference>
<dbReference type="eggNOG" id="COG1309">
    <property type="taxonomic scope" value="Bacteria"/>
</dbReference>
<dbReference type="EMBL" id="APHR01000019">
    <property type="protein sequence ID" value="EMR13585.1"/>
    <property type="molecule type" value="Genomic_DNA"/>
</dbReference>
<dbReference type="PRINTS" id="PR00455">
    <property type="entry name" value="HTHTETR"/>
</dbReference>
<comment type="caution">
    <text evidence="4">The sequence shown here is derived from an EMBL/GenBank/DDBJ whole genome shotgun (WGS) entry which is preliminary data.</text>
</comment>
<name>M7PI57_9GAMM</name>
<evidence type="ECO:0000256" key="2">
    <source>
        <dbReference type="PROSITE-ProRule" id="PRU00335"/>
    </source>
</evidence>
<accession>M7PI57</accession>
<dbReference type="InterPro" id="IPR050109">
    <property type="entry name" value="HTH-type_TetR-like_transc_reg"/>
</dbReference>
<dbReference type="InterPro" id="IPR009057">
    <property type="entry name" value="Homeodomain-like_sf"/>
</dbReference>
<dbReference type="Proteomes" id="UP000012019">
    <property type="component" value="Unassembled WGS sequence"/>
</dbReference>
<dbReference type="PANTHER" id="PTHR30055">
    <property type="entry name" value="HTH-TYPE TRANSCRIPTIONAL REGULATOR RUTR"/>
    <property type="match status" value="1"/>
</dbReference>
<feature type="DNA-binding region" description="H-T-H motif" evidence="2">
    <location>
        <begin position="33"/>
        <end position="52"/>
    </location>
</feature>
<dbReference type="SUPFAM" id="SSF46689">
    <property type="entry name" value="Homeodomain-like"/>
    <property type="match status" value="1"/>
</dbReference>
<organism evidence="4 5">
    <name type="scientific">Methylophaga lonarensis MPL</name>
    <dbReference type="NCBI Taxonomy" id="1286106"/>
    <lineage>
        <taxon>Bacteria</taxon>
        <taxon>Pseudomonadati</taxon>
        <taxon>Pseudomonadota</taxon>
        <taxon>Gammaproteobacteria</taxon>
        <taxon>Thiotrichales</taxon>
        <taxon>Piscirickettsiaceae</taxon>
        <taxon>Methylophaga</taxon>
    </lineage>
</organism>
<dbReference type="STRING" id="1286106.MPL1_04292"/>
<sequence>MILNKSQVIQDKREAILDAALDLLASCGFHGFSIKQLADKAGVAAGTVYLYFTDREDLIRQLHSEIVQTVAEAIFADNEPSADLWDQYQLICHNLWLFYLENPRVLLAKAQFDHLPPATLRSEIEQAWNLFKPLSDLYDKGRSQGTIKPLSNHILFGLSIGSLVFIARHRLLGFDDIDSEQFEFVIKASWDAISTQTTANFE</sequence>
<dbReference type="GO" id="GO:0003700">
    <property type="term" value="F:DNA-binding transcription factor activity"/>
    <property type="evidence" value="ECO:0007669"/>
    <property type="project" value="TreeGrafter"/>
</dbReference>
<dbReference type="AlphaFoldDB" id="M7PI57"/>
<dbReference type="PANTHER" id="PTHR30055:SF207">
    <property type="entry name" value="HTH-TYPE TRANSCRIPTIONAL REPRESSOR FATR"/>
    <property type="match status" value="1"/>
</dbReference>
<keyword evidence="5" id="KW-1185">Reference proteome</keyword>
<dbReference type="InterPro" id="IPR054422">
    <property type="entry name" value="TetR-like_HI_0893_C"/>
</dbReference>
<evidence type="ECO:0000256" key="1">
    <source>
        <dbReference type="ARBA" id="ARBA00023125"/>
    </source>
</evidence>
<evidence type="ECO:0000313" key="4">
    <source>
        <dbReference type="EMBL" id="EMR13585.1"/>
    </source>
</evidence>
<dbReference type="PATRIC" id="fig|1286106.3.peg.860"/>
<evidence type="ECO:0000259" key="3">
    <source>
        <dbReference type="PROSITE" id="PS50977"/>
    </source>
</evidence>
<dbReference type="PROSITE" id="PS50977">
    <property type="entry name" value="HTH_TETR_2"/>
    <property type="match status" value="1"/>
</dbReference>
<dbReference type="Pfam" id="PF00440">
    <property type="entry name" value="TetR_N"/>
    <property type="match status" value="1"/>
</dbReference>
<protein>
    <submittedName>
        <fullName evidence="4">TetR family transcriptional regulator</fullName>
    </submittedName>
</protein>
<dbReference type="Gene3D" id="1.10.357.10">
    <property type="entry name" value="Tetracycline Repressor, domain 2"/>
    <property type="match status" value="1"/>
</dbReference>
<dbReference type="Pfam" id="PF22604">
    <property type="entry name" value="TetR_HI_0893_C"/>
    <property type="match status" value="1"/>
</dbReference>
<proteinExistence type="predicted"/>
<keyword evidence="1 2" id="KW-0238">DNA-binding</keyword>
<feature type="domain" description="HTH tetR-type" evidence="3">
    <location>
        <begin position="10"/>
        <end position="70"/>
    </location>
</feature>
<gene>
    <name evidence="4" type="ORF">MPL1_04292</name>
</gene>